<dbReference type="AlphaFoldDB" id="A0A023FZL8"/>
<proteinExistence type="evidence at transcript level"/>
<organism evidence="1">
    <name type="scientific">Amblyomma triste</name>
    <name type="common">Neotropical tick</name>
    <dbReference type="NCBI Taxonomy" id="251400"/>
    <lineage>
        <taxon>Eukaryota</taxon>
        <taxon>Metazoa</taxon>
        <taxon>Ecdysozoa</taxon>
        <taxon>Arthropoda</taxon>
        <taxon>Chelicerata</taxon>
        <taxon>Arachnida</taxon>
        <taxon>Acari</taxon>
        <taxon>Parasitiformes</taxon>
        <taxon>Ixodida</taxon>
        <taxon>Ixodoidea</taxon>
        <taxon>Ixodidae</taxon>
        <taxon>Amblyomminae</taxon>
        <taxon>Amblyomma</taxon>
    </lineage>
</organism>
<accession>A0A023FZL8</accession>
<dbReference type="EMBL" id="GBBM01008092">
    <property type="protein sequence ID" value="JAC27326.1"/>
    <property type="molecule type" value="mRNA"/>
</dbReference>
<sequence>MLALTFFIMRCPRLYLASRFHLNGAHYSCTQEKKKDHLSSSKRSFNFHPTSCIEPVRGSYHPFVMF</sequence>
<reference evidence="1" key="1">
    <citation type="submission" date="2014-03" db="EMBL/GenBank/DDBJ databases">
        <title>The sialotranscriptome of Amblyomma triste, Amblyomma parvum and Amblyomma cajennense ticks, uncovered by 454-based RNA-seq.</title>
        <authorList>
            <person name="Garcia G.R."/>
            <person name="Gardinassi L.G."/>
            <person name="Ribeiro J.M."/>
            <person name="Anatriello E."/>
            <person name="Ferreira B.R."/>
            <person name="Moreira H.N."/>
            <person name="Mafra C."/>
            <person name="Olegario M.M."/>
            <person name="Szabo P.J."/>
            <person name="Miranda-Santos I.K."/>
            <person name="Maruyama S.R."/>
        </authorList>
    </citation>
    <scope>NUCLEOTIDE SEQUENCE</scope>
    <source>
        <strain evidence="1">Mato Grasso do Sul</strain>
        <tissue evidence="1">Salivary glands</tissue>
    </source>
</reference>
<name>A0A023FZL8_AMBTT</name>
<protein>
    <submittedName>
        <fullName evidence="1">Putative secreted protein</fullName>
    </submittedName>
</protein>
<evidence type="ECO:0000313" key="1">
    <source>
        <dbReference type="EMBL" id="JAC27326.1"/>
    </source>
</evidence>